<dbReference type="GO" id="GO:0034388">
    <property type="term" value="C:Pwp2p-containing subcomplex of 90S preribosome"/>
    <property type="evidence" value="ECO:0007669"/>
    <property type="project" value="TreeGrafter"/>
</dbReference>
<feature type="repeat" description="WD" evidence="3">
    <location>
        <begin position="622"/>
        <end position="663"/>
    </location>
</feature>
<keyword evidence="1 3" id="KW-0853">WD repeat</keyword>
<feature type="repeat" description="WD" evidence="3">
    <location>
        <begin position="200"/>
        <end position="222"/>
    </location>
</feature>
<dbReference type="SUPFAM" id="SSF50978">
    <property type="entry name" value="WD40 repeat-like"/>
    <property type="match status" value="1"/>
</dbReference>
<evidence type="ECO:0000259" key="5">
    <source>
        <dbReference type="Pfam" id="PF25171"/>
    </source>
</evidence>
<name>A0A8H4W4P0_9HELO</name>
<dbReference type="InterPro" id="IPR036322">
    <property type="entry name" value="WD40_repeat_dom_sf"/>
</dbReference>
<dbReference type="InterPro" id="IPR011047">
    <property type="entry name" value="Quinoprotein_ADH-like_sf"/>
</dbReference>
<dbReference type="Gene3D" id="2.130.10.10">
    <property type="entry name" value="YVTN repeat-like/Quinoprotein amine dehydrogenase"/>
    <property type="match status" value="2"/>
</dbReference>
<dbReference type="PROSITE" id="PS50294">
    <property type="entry name" value="WD_REPEATS_REGION"/>
    <property type="match status" value="1"/>
</dbReference>
<proteinExistence type="predicted"/>
<dbReference type="InterPro" id="IPR015943">
    <property type="entry name" value="WD40/YVTN_repeat-like_dom_sf"/>
</dbReference>
<keyword evidence="2" id="KW-0677">Repeat</keyword>
<feature type="domain" description="WDR36/Utp21 N-terminal" evidence="5">
    <location>
        <begin position="64"/>
        <end position="369"/>
    </location>
</feature>
<dbReference type="InterPro" id="IPR059157">
    <property type="entry name" value="WDR36-Utp21_N"/>
</dbReference>
<dbReference type="InterPro" id="IPR019775">
    <property type="entry name" value="WD40_repeat_CS"/>
</dbReference>
<dbReference type="OrthoDB" id="10250769at2759"/>
<dbReference type="InterPro" id="IPR007319">
    <property type="entry name" value="WDR36/Utp21_C"/>
</dbReference>
<feature type="repeat" description="WD" evidence="3">
    <location>
        <begin position="707"/>
        <end position="748"/>
    </location>
</feature>
<dbReference type="PANTHER" id="PTHR22840">
    <property type="entry name" value="WD REPEAT-CONTAINING PROTEIN 36"/>
    <property type="match status" value="1"/>
</dbReference>
<evidence type="ECO:0000313" key="6">
    <source>
        <dbReference type="EMBL" id="KAF4633386.1"/>
    </source>
</evidence>
<dbReference type="GO" id="GO:0032040">
    <property type="term" value="C:small-subunit processome"/>
    <property type="evidence" value="ECO:0007669"/>
    <property type="project" value="InterPro"/>
</dbReference>
<organism evidence="6 7">
    <name type="scientific">Cudoniella acicularis</name>
    <dbReference type="NCBI Taxonomy" id="354080"/>
    <lineage>
        <taxon>Eukaryota</taxon>
        <taxon>Fungi</taxon>
        <taxon>Dikarya</taxon>
        <taxon>Ascomycota</taxon>
        <taxon>Pezizomycotina</taxon>
        <taxon>Leotiomycetes</taxon>
        <taxon>Helotiales</taxon>
        <taxon>Tricladiaceae</taxon>
        <taxon>Cudoniella</taxon>
    </lineage>
</organism>
<evidence type="ECO:0000259" key="4">
    <source>
        <dbReference type="Pfam" id="PF04192"/>
    </source>
</evidence>
<evidence type="ECO:0008006" key="8">
    <source>
        <dbReference type="Google" id="ProtNLM"/>
    </source>
</evidence>
<feature type="domain" description="WDR36/Utp21 C-terminal" evidence="4">
    <location>
        <begin position="837"/>
        <end position="1041"/>
    </location>
</feature>
<dbReference type="SUPFAM" id="SSF50998">
    <property type="entry name" value="Quinoprotein alcohol dehydrogenase-like"/>
    <property type="match status" value="1"/>
</dbReference>
<evidence type="ECO:0000256" key="3">
    <source>
        <dbReference type="PROSITE-ProRule" id="PRU00221"/>
    </source>
</evidence>
<dbReference type="Pfam" id="PF25168">
    <property type="entry name" value="Beta-prop_WDR36-Utp21_2nd"/>
    <property type="match status" value="1"/>
</dbReference>
<dbReference type="PANTHER" id="PTHR22840:SF12">
    <property type="entry name" value="WD REPEAT-CONTAINING PROTEIN 36"/>
    <property type="match status" value="1"/>
</dbReference>
<evidence type="ECO:0000256" key="2">
    <source>
        <dbReference type="ARBA" id="ARBA00022737"/>
    </source>
</evidence>
<dbReference type="PROSITE" id="PS50082">
    <property type="entry name" value="WD_REPEATS_2"/>
    <property type="match status" value="3"/>
</dbReference>
<comment type="caution">
    <text evidence="6">The sequence shown here is derived from an EMBL/GenBank/DDBJ whole genome shotgun (WGS) entry which is preliminary data.</text>
</comment>
<gene>
    <name evidence="6" type="ORF">G7Y89_g4727</name>
</gene>
<dbReference type="InterPro" id="IPR001680">
    <property type="entry name" value="WD40_rpt"/>
</dbReference>
<accession>A0A8H4W4P0</accession>
<dbReference type="Pfam" id="PF04192">
    <property type="entry name" value="Utp21"/>
    <property type="match status" value="1"/>
</dbReference>
<dbReference type="Pfam" id="PF25171">
    <property type="entry name" value="Beta-prop_WDR36-Utp21_1st"/>
    <property type="match status" value="1"/>
</dbReference>
<dbReference type="SMART" id="SM00320">
    <property type="entry name" value="WD40"/>
    <property type="match status" value="9"/>
</dbReference>
<dbReference type="PROSITE" id="PS00678">
    <property type="entry name" value="WD_REPEATS_1"/>
    <property type="match status" value="1"/>
</dbReference>
<keyword evidence="7" id="KW-1185">Reference proteome</keyword>
<reference evidence="6 7" key="1">
    <citation type="submission" date="2020-03" db="EMBL/GenBank/DDBJ databases">
        <title>Draft Genome Sequence of Cudoniella acicularis.</title>
        <authorList>
            <person name="Buettner E."/>
            <person name="Kellner H."/>
        </authorList>
    </citation>
    <scope>NUCLEOTIDE SEQUENCE [LARGE SCALE GENOMIC DNA]</scope>
    <source>
        <strain evidence="6 7">DSM 108380</strain>
    </source>
</reference>
<dbReference type="EMBL" id="JAAMPI010000264">
    <property type="protein sequence ID" value="KAF4633386.1"/>
    <property type="molecule type" value="Genomic_DNA"/>
</dbReference>
<evidence type="ECO:0000256" key="1">
    <source>
        <dbReference type="ARBA" id="ARBA00022574"/>
    </source>
</evidence>
<evidence type="ECO:0000313" key="7">
    <source>
        <dbReference type="Proteomes" id="UP000566819"/>
    </source>
</evidence>
<sequence length="1045" mass="113589">MPSTLVRSEREGPVAKRQKLNGVDARKTAPRESRIFTPFRTIGLVSSTPVPFTSIPLGKTSFQITTSVGRCLQTYDLKRGLNLVFLTRPQTPEDITATTAWKDRVFAAWGGSKDAASQGLSVFKRGKEIATLDMPADLAQPIKQILIFGTWIVGCCLTRIEIWKSTTYEHYTTLYPTAAHKGGNELTGGICNMPTYLNKILAGRKDGGVEIWNVSSGKLIYTIMPPAANCGSVTALRPTPALSLLAIAYSEGPLIIHDIRVDKTIIELNGGQSDSKITSISFRSDDLGAGEDGRKPGVMATAGPDNGDITFWDLNGGGRVMGVLRGAHNPPSEAGAVVGGGMSKVEFLPGQPLIITSGLDNSLKSWIFDETPYSPIPRILHSRSGHAAPVNKLLFLPSDSDGADAGGKWLLSAGKDRSLWGWSLRRDGQSTELSQGNIRKKAKKLGILAAPTLANEPSTTLEDLKAPEITCLAMSLNRDGGMGANAGNGAIWQKGNHGNKKPTDATLSGVTGWESVVTGHREDKFARTWFWGRKKAGRWAFETGDGGNVSSVEISPCGTFAVVGSETGGVDMFNLQSGLHRQRYPSKLTPAQARKLKIQQLQAAEGTLELHSKAEKTFTPGLGKHTKSVTGLVVDSLNRQLISCSLDGKIKFWEFGTGNLVDEINWYPMASITGMRYHAPNDLIALTSDDLSIRVVDTETKKTIREFWGCQGAINDFCFSNDGRWIIAASSDCIVRVWDLPTGHLIDAIKMKTQCTALAFSGTGEFLATTCEGEVGVNIWNNKTLFTHVPTRHISENEIAEISGPTVSGEGGQGQISGAFEEEQEDVENSAPAPSIDQLSSDIMTLSLVPKARWQTLLHLDLIKQRNKPKEAPKVPEKAPFFLPSLDKPLPTATVEEKSLDSVAERSRIMKMDRLTSEGAFTVALRSGSESGDYTPFINHLKTLSPSAADLEIRSLNPGTEVESDELVNFVNALTSRLKQKRDYELVQAWMIVFLRLHMDSVSHDERLVQALREWRECQENEGARLGDLVGFCGGVVGFLRSPRT</sequence>
<protein>
    <recommendedName>
        <fullName evidence="8">Small-subunit processome Utp21 domain-containing protein</fullName>
    </recommendedName>
</protein>
<dbReference type="AlphaFoldDB" id="A0A8H4W4P0"/>
<dbReference type="FunFam" id="2.130.10.10:FF:000565">
    <property type="entry name" value="Putative snoRNA binding protein"/>
    <property type="match status" value="1"/>
</dbReference>
<dbReference type="GO" id="GO:0006364">
    <property type="term" value="P:rRNA processing"/>
    <property type="evidence" value="ECO:0007669"/>
    <property type="project" value="InterPro"/>
</dbReference>
<dbReference type="Proteomes" id="UP000566819">
    <property type="component" value="Unassembled WGS sequence"/>
</dbReference>